<protein>
    <submittedName>
        <fullName evidence="2">DUF1540 domain-containing protein</fullName>
    </submittedName>
</protein>
<sequence>MNTVLSCSVGKCVHNINGLCSAREINVGGLKANTSSDTQCGTFAEKGLKNAFTNLANMNISGELKQVFAKNSIEMSPKIICNAENCSYNNNRICNAPNVQIKGLRAQMSEQTECETFIQK</sequence>
<dbReference type="RefSeq" id="WP_268039537.1">
    <property type="nucleotide sequence ID" value="NZ_JAPQER010000001.1"/>
</dbReference>
<accession>A0ABT4CWS8</accession>
<dbReference type="Proteomes" id="UP001078443">
    <property type="component" value="Unassembled WGS sequence"/>
</dbReference>
<feature type="domain" description="DUF1540" evidence="1">
    <location>
        <begin position="6"/>
        <end position="43"/>
    </location>
</feature>
<reference evidence="2" key="1">
    <citation type="submission" date="2022-12" db="EMBL/GenBank/DDBJ databases">
        <authorList>
            <person name="Wang J."/>
        </authorList>
    </citation>
    <scope>NUCLEOTIDE SEQUENCE</scope>
    <source>
        <strain evidence="2">HY-45-18</strain>
    </source>
</reference>
<evidence type="ECO:0000259" key="1">
    <source>
        <dbReference type="Pfam" id="PF07561"/>
    </source>
</evidence>
<evidence type="ECO:0000313" key="3">
    <source>
        <dbReference type="Proteomes" id="UP001078443"/>
    </source>
</evidence>
<dbReference type="InterPro" id="IPR011437">
    <property type="entry name" value="DUF1540"/>
</dbReference>
<gene>
    <name evidence="2" type="ORF">OW763_02790</name>
</gene>
<dbReference type="Pfam" id="PF07561">
    <property type="entry name" value="DUF1540"/>
    <property type="match status" value="2"/>
</dbReference>
<feature type="domain" description="DUF1540" evidence="1">
    <location>
        <begin position="79"/>
        <end position="117"/>
    </location>
</feature>
<proteinExistence type="predicted"/>
<keyword evidence="3" id="KW-1185">Reference proteome</keyword>
<comment type="caution">
    <text evidence="2">The sequence shown here is derived from an EMBL/GenBank/DDBJ whole genome shotgun (WGS) entry which is preliminary data.</text>
</comment>
<organism evidence="2 3">
    <name type="scientific">Clostridium aestuarii</name>
    <dbReference type="NCBI Taxonomy" id="338193"/>
    <lineage>
        <taxon>Bacteria</taxon>
        <taxon>Bacillati</taxon>
        <taxon>Bacillota</taxon>
        <taxon>Clostridia</taxon>
        <taxon>Eubacteriales</taxon>
        <taxon>Clostridiaceae</taxon>
        <taxon>Clostridium</taxon>
    </lineage>
</organism>
<name>A0ABT4CWS8_9CLOT</name>
<evidence type="ECO:0000313" key="2">
    <source>
        <dbReference type="EMBL" id="MCY6483282.1"/>
    </source>
</evidence>
<dbReference type="EMBL" id="JAPQER010000001">
    <property type="protein sequence ID" value="MCY6483282.1"/>
    <property type="molecule type" value="Genomic_DNA"/>
</dbReference>